<dbReference type="Proteomes" id="UP000638648">
    <property type="component" value="Unassembled WGS sequence"/>
</dbReference>
<keyword evidence="2" id="KW-1185">Reference proteome</keyword>
<organism evidence="1 2">
    <name type="scientific">Actinopolymorpha pittospori</name>
    <dbReference type="NCBI Taxonomy" id="648752"/>
    <lineage>
        <taxon>Bacteria</taxon>
        <taxon>Bacillati</taxon>
        <taxon>Actinomycetota</taxon>
        <taxon>Actinomycetes</taxon>
        <taxon>Propionibacteriales</taxon>
        <taxon>Actinopolymorphaceae</taxon>
        <taxon>Actinopolymorpha</taxon>
    </lineage>
</organism>
<accession>A0A927R6V1</accession>
<reference evidence="1" key="1">
    <citation type="submission" date="2020-10" db="EMBL/GenBank/DDBJ databases">
        <title>Sequencing the genomes of 1000 actinobacteria strains.</title>
        <authorList>
            <person name="Klenk H.-P."/>
        </authorList>
    </citation>
    <scope>NUCLEOTIDE SEQUENCE</scope>
    <source>
        <strain evidence="1">DSM 45354</strain>
    </source>
</reference>
<evidence type="ECO:0000313" key="2">
    <source>
        <dbReference type="Proteomes" id="UP000638648"/>
    </source>
</evidence>
<dbReference type="AlphaFoldDB" id="A0A927R6V1"/>
<dbReference type="RefSeq" id="WP_192748323.1">
    <property type="nucleotide sequence ID" value="NZ_BAABJL010000154.1"/>
</dbReference>
<dbReference type="EMBL" id="JADBEM010000001">
    <property type="protein sequence ID" value="MBE1603529.1"/>
    <property type="molecule type" value="Genomic_DNA"/>
</dbReference>
<comment type="caution">
    <text evidence="1">The sequence shown here is derived from an EMBL/GenBank/DDBJ whole genome shotgun (WGS) entry which is preliminary data.</text>
</comment>
<evidence type="ECO:0000313" key="1">
    <source>
        <dbReference type="EMBL" id="MBE1603529.1"/>
    </source>
</evidence>
<name>A0A927R6V1_9ACTN</name>
<protein>
    <submittedName>
        <fullName evidence="1">Uncharacterized protein</fullName>
    </submittedName>
</protein>
<gene>
    <name evidence="1" type="ORF">HEB94_000377</name>
</gene>
<proteinExistence type="predicted"/>
<sequence>MPWPTPDLAKRGATVAADYNWVVIDTGGECDVVVGQALMVTDETPSPWHGR</sequence>